<keyword evidence="2" id="KW-1185">Reference proteome</keyword>
<comment type="caution">
    <text evidence="1">The sequence shown here is derived from an EMBL/GenBank/DDBJ whole genome shotgun (WGS) entry which is preliminary data.</text>
</comment>
<evidence type="ECO:0000313" key="2">
    <source>
        <dbReference type="Proteomes" id="UP000054736"/>
    </source>
</evidence>
<protein>
    <submittedName>
        <fullName evidence="1">Uncharacterized protein</fullName>
    </submittedName>
</protein>
<proteinExistence type="predicted"/>
<organism evidence="1 2">
    <name type="scientific">Legionella drozanskii LLAP-1</name>
    <dbReference type="NCBI Taxonomy" id="1212489"/>
    <lineage>
        <taxon>Bacteria</taxon>
        <taxon>Pseudomonadati</taxon>
        <taxon>Pseudomonadota</taxon>
        <taxon>Gammaproteobacteria</taxon>
        <taxon>Legionellales</taxon>
        <taxon>Legionellaceae</taxon>
        <taxon>Legionella</taxon>
    </lineage>
</organism>
<name>A0A0W0SRC9_9GAMM</name>
<sequence>MMLKEYWAKELKVIANANAKNLKELAKLFATYGTINSRAQGLTGQFFEFVSDYSDIEKARNEIWNPYYEVPDWQRMDEIHGALYRGWGNYRGPGYRDEFKALKSKILAERRDEDESSYNVIFDRFELAAERYLRHLEIRHECLKKWIKVYEEGEEDMNPHAQYGHLEYFIRGLQNEIDDFHNHLYDCYLYFSEDSLEEPLPEENLDEILETLHNSYKASYQAMNFLWRLIKQFFQRSERDQEIEFLATLSKTEGCTDSIRMDAIALVHNKIANETFGSETTFGSGSRLREILANLFAQKEDTVEMSEEDELSLFINEHNLELPPELAAYYKTVYSAETMAI</sequence>
<dbReference type="EMBL" id="LNXY01000027">
    <property type="protein sequence ID" value="KTC85920.1"/>
    <property type="molecule type" value="Genomic_DNA"/>
</dbReference>
<dbReference type="OrthoDB" id="5654345at2"/>
<evidence type="ECO:0000313" key="1">
    <source>
        <dbReference type="EMBL" id="KTC85920.1"/>
    </source>
</evidence>
<dbReference type="RefSeq" id="WP_058496512.1">
    <property type="nucleotide sequence ID" value="NZ_CAAAIU010000001.1"/>
</dbReference>
<reference evidence="1 2" key="1">
    <citation type="submission" date="2015-11" db="EMBL/GenBank/DDBJ databases">
        <title>Genomic analysis of 38 Legionella species identifies large and diverse effector repertoires.</title>
        <authorList>
            <person name="Burstein D."/>
            <person name="Amaro F."/>
            <person name="Zusman T."/>
            <person name="Lifshitz Z."/>
            <person name="Cohen O."/>
            <person name="Gilbert J.A."/>
            <person name="Pupko T."/>
            <person name="Shuman H.A."/>
            <person name="Segal G."/>
        </authorList>
    </citation>
    <scope>NUCLEOTIDE SEQUENCE [LARGE SCALE GENOMIC DNA]</scope>
    <source>
        <strain evidence="1 2">ATCC 700990</strain>
    </source>
</reference>
<dbReference type="Proteomes" id="UP000054736">
    <property type="component" value="Unassembled WGS sequence"/>
</dbReference>
<dbReference type="AlphaFoldDB" id="A0A0W0SRC9"/>
<gene>
    <name evidence="1" type="ORF">Ldro_2245</name>
</gene>
<dbReference type="PATRIC" id="fig|1212489.4.peg.2370"/>
<accession>A0A0W0SRC9</accession>